<dbReference type="EMBL" id="JH109152">
    <property type="protein sequence ID" value="EGW22909.1"/>
    <property type="molecule type" value="Genomic_DNA"/>
</dbReference>
<dbReference type="Proteomes" id="UP000004664">
    <property type="component" value="Unassembled WGS sequence"/>
</dbReference>
<protein>
    <submittedName>
        <fullName evidence="6">Rubredoxin--NAD(+) reductase</fullName>
        <ecNumber evidence="6">1.18.1.1</ecNumber>
    </submittedName>
</protein>
<dbReference type="PANTHER" id="PTHR43429:SF3">
    <property type="entry name" value="NITRITE REDUCTASE [NAD(P)H]"/>
    <property type="match status" value="1"/>
</dbReference>
<organism evidence="6 7">
    <name type="scientific">Methylobacter tundripaludum (strain ATCC BAA-1195 / DSM 17260 / SV96)</name>
    <dbReference type="NCBI Taxonomy" id="697282"/>
    <lineage>
        <taxon>Bacteria</taxon>
        <taxon>Pseudomonadati</taxon>
        <taxon>Pseudomonadota</taxon>
        <taxon>Gammaproteobacteria</taxon>
        <taxon>Methylococcales</taxon>
        <taxon>Methylococcaceae</taxon>
        <taxon>Methylobacter</taxon>
    </lineage>
</organism>
<keyword evidence="7" id="KW-1185">Reference proteome</keyword>
<dbReference type="PRINTS" id="PR00411">
    <property type="entry name" value="PNDRDTASEI"/>
</dbReference>
<dbReference type="HOGENOM" id="CLU_003291_4_4_6"/>
<dbReference type="Gene3D" id="3.50.50.60">
    <property type="entry name" value="FAD/NAD(P)-binding domain"/>
    <property type="match status" value="2"/>
</dbReference>
<reference evidence="6 7" key="1">
    <citation type="submission" date="2011-06" db="EMBL/GenBank/DDBJ databases">
        <title>Genomic sequence of Methylobacter tundripaludum SV96.</title>
        <authorList>
            <consortium name="US DOE Joint Genome Institute"/>
            <person name="Lucas S."/>
            <person name="Han J."/>
            <person name="Lapidus A."/>
            <person name="Cheng J.-F."/>
            <person name="Goodwin L."/>
            <person name="Pitluck S."/>
            <person name="Held B."/>
            <person name="Detter J.C."/>
            <person name="Han C."/>
            <person name="Tapia R."/>
            <person name="Land M."/>
            <person name="Hauser L."/>
            <person name="Kyrpides N."/>
            <person name="Ivanova N."/>
            <person name="Ovchinnikova G."/>
            <person name="Pagani I."/>
            <person name="Klotz M.G."/>
            <person name="Dispirito A.A."/>
            <person name="Murrell J.C."/>
            <person name="Dunfield P."/>
            <person name="Kalyuzhnaya M.G."/>
            <person name="Svenning M."/>
            <person name="Trotsenko Y.A."/>
            <person name="Stein L.Y."/>
            <person name="Woyke T."/>
        </authorList>
    </citation>
    <scope>NUCLEOTIDE SEQUENCE [LARGE SCALE GENOMIC DNA]</scope>
    <source>
        <strain evidence="7">ATCC BAA-1195 / DSM 17260 / SV96</strain>
    </source>
</reference>
<evidence type="ECO:0000256" key="1">
    <source>
        <dbReference type="ARBA" id="ARBA00001974"/>
    </source>
</evidence>
<dbReference type="Pfam" id="PF07992">
    <property type="entry name" value="Pyr_redox_2"/>
    <property type="match status" value="1"/>
</dbReference>
<dbReference type="GO" id="GO:0015044">
    <property type="term" value="F:rubredoxin-NAD+ reductase activity"/>
    <property type="evidence" value="ECO:0007669"/>
    <property type="project" value="UniProtKB-EC"/>
</dbReference>
<comment type="cofactor">
    <cofactor evidence="1">
        <name>FAD</name>
        <dbReference type="ChEBI" id="CHEBI:57692"/>
    </cofactor>
</comment>
<comment type="similarity">
    <text evidence="2">Belongs to the FAD-dependent oxidoreductase family.</text>
</comment>
<proteinExistence type="inferred from homology"/>
<dbReference type="PRINTS" id="PR00368">
    <property type="entry name" value="FADPNR"/>
</dbReference>
<dbReference type="InterPro" id="IPR036188">
    <property type="entry name" value="FAD/NAD-bd_sf"/>
</dbReference>
<dbReference type="STRING" id="697282.Mettu_1742"/>
<dbReference type="OrthoDB" id="9808980at2"/>
<dbReference type="AlphaFoldDB" id="G3IVI2"/>
<dbReference type="InterPro" id="IPR023753">
    <property type="entry name" value="FAD/NAD-binding_dom"/>
</dbReference>
<gene>
    <name evidence="6" type="ORF">Mettu_1742</name>
</gene>
<dbReference type="eggNOG" id="COG1251">
    <property type="taxonomic scope" value="Bacteria"/>
</dbReference>
<dbReference type="PANTHER" id="PTHR43429">
    <property type="entry name" value="PYRIDINE NUCLEOTIDE-DISULFIDE OXIDOREDUCTASE DOMAIN-CONTAINING"/>
    <property type="match status" value="1"/>
</dbReference>
<evidence type="ECO:0000259" key="5">
    <source>
        <dbReference type="Pfam" id="PF07992"/>
    </source>
</evidence>
<dbReference type="RefSeq" id="WP_006890921.1">
    <property type="nucleotide sequence ID" value="NZ_JH109152.1"/>
</dbReference>
<evidence type="ECO:0000313" key="7">
    <source>
        <dbReference type="Proteomes" id="UP000004664"/>
    </source>
</evidence>
<sequence>MQTVIIGSGIAGVSFAEKYRALSADDDEITLVTREHDGYYSRPLLSRGFTKTDIEQSIILKPFDKLRENNINVLCGAEVTAINCADKSIAINGSCQEKELQYDKLIIAQGSSAFIPPPFRPYDKLFFSLNSLVDLKALRQFRQDFLSQNQQPNWAIVGGGLIGCEVASDLAAAGDNVTLFHAMDRLMERQLVAEDSALLLKVLQDSGVKVLLNQAVQEFIKEDDCMDAGGRATQGAVAGDKVCVRTEVTAEFDGLIVACGFKPRTELAELAGLEIGRGIKVNPYLQTSDESIYALGDVAELPNGKLYAFILPIRNQALWLAEFLSGQKQDSWTPPVFTTKAKVHGFEAVHPYNV</sequence>
<feature type="domain" description="FAD/NAD(P)-binding" evidence="5">
    <location>
        <begin position="2"/>
        <end position="300"/>
    </location>
</feature>
<dbReference type="EC" id="1.18.1.1" evidence="6"/>
<dbReference type="InterPro" id="IPR050260">
    <property type="entry name" value="FAD-bd_OxRdtase"/>
</dbReference>
<evidence type="ECO:0000256" key="2">
    <source>
        <dbReference type="ARBA" id="ARBA00006442"/>
    </source>
</evidence>
<keyword evidence="4" id="KW-0274">FAD</keyword>
<keyword evidence="6" id="KW-0560">Oxidoreductase</keyword>
<dbReference type="SUPFAM" id="SSF51905">
    <property type="entry name" value="FAD/NAD(P)-binding domain"/>
    <property type="match status" value="2"/>
</dbReference>
<evidence type="ECO:0000256" key="3">
    <source>
        <dbReference type="ARBA" id="ARBA00022630"/>
    </source>
</evidence>
<accession>G3IVI2</accession>
<keyword evidence="3" id="KW-0285">Flavoprotein</keyword>
<evidence type="ECO:0000313" key="6">
    <source>
        <dbReference type="EMBL" id="EGW22909.1"/>
    </source>
</evidence>
<name>G3IVI2_METTV</name>
<evidence type="ECO:0000256" key="4">
    <source>
        <dbReference type="ARBA" id="ARBA00022827"/>
    </source>
</evidence>